<reference evidence="3" key="2">
    <citation type="submission" date="2023-02" db="EMBL/GenBank/DDBJ databases">
        <title>'Rhodoalgimonas zhirmunskyi' gen. nov., isolated from a red alga.</title>
        <authorList>
            <person name="Nedashkovskaya O.I."/>
            <person name="Otstavnykh N.Y."/>
            <person name="Bystritskaya E.P."/>
            <person name="Balabanova L.A."/>
            <person name="Isaeva M.P."/>
        </authorList>
    </citation>
    <scope>NUCLEOTIDE SEQUENCE</scope>
    <source>
        <strain evidence="3">KCTC 52189</strain>
    </source>
</reference>
<evidence type="ECO:0000313" key="4">
    <source>
        <dbReference type="Proteomes" id="UP001226762"/>
    </source>
</evidence>
<comment type="caution">
    <text evidence="3">The sequence shown here is derived from an EMBL/GenBank/DDBJ whole genome shotgun (WGS) entry which is preliminary data.</text>
</comment>
<dbReference type="EMBL" id="JANHAX010000009">
    <property type="protein sequence ID" value="MDQ2092362.1"/>
    <property type="molecule type" value="Genomic_DNA"/>
</dbReference>
<protein>
    <submittedName>
        <fullName evidence="3">Uncharacterized protein</fullName>
    </submittedName>
</protein>
<name>A0AAE4B6R2_9RHOB</name>
<dbReference type="RefSeq" id="WP_306737669.1">
    <property type="nucleotide sequence ID" value="NZ_JANHAX010000009.1"/>
</dbReference>
<keyword evidence="2" id="KW-1133">Transmembrane helix</keyword>
<accession>A0AAE4B6R2</accession>
<gene>
    <name evidence="3" type="ORF">NO357_20855</name>
</gene>
<dbReference type="AlphaFoldDB" id="A0AAE4B6R2"/>
<keyword evidence="2" id="KW-0812">Transmembrane</keyword>
<evidence type="ECO:0000256" key="2">
    <source>
        <dbReference type="SAM" id="Phobius"/>
    </source>
</evidence>
<feature type="compositionally biased region" description="Basic and acidic residues" evidence="1">
    <location>
        <begin position="131"/>
        <end position="142"/>
    </location>
</feature>
<dbReference type="Proteomes" id="UP001226762">
    <property type="component" value="Unassembled WGS sequence"/>
</dbReference>
<evidence type="ECO:0000313" key="3">
    <source>
        <dbReference type="EMBL" id="MDQ2092362.1"/>
    </source>
</evidence>
<organism evidence="3 4">
    <name type="scientific">Marimonas arenosa</name>
    <dbReference type="NCBI Taxonomy" id="1795305"/>
    <lineage>
        <taxon>Bacteria</taxon>
        <taxon>Pseudomonadati</taxon>
        <taxon>Pseudomonadota</taxon>
        <taxon>Alphaproteobacteria</taxon>
        <taxon>Rhodobacterales</taxon>
        <taxon>Paracoccaceae</taxon>
        <taxon>Marimonas</taxon>
    </lineage>
</organism>
<proteinExistence type="predicted"/>
<reference evidence="3" key="1">
    <citation type="submission" date="2022-07" db="EMBL/GenBank/DDBJ databases">
        <authorList>
            <person name="Otstavnykh N."/>
            <person name="Isaeva M."/>
            <person name="Bystritskaya E."/>
        </authorList>
    </citation>
    <scope>NUCLEOTIDE SEQUENCE</scope>
    <source>
        <strain evidence="3">KCTC 52189</strain>
    </source>
</reference>
<keyword evidence="4" id="KW-1185">Reference proteome</keyword>
<feature type="transmembrane region" description="Helical" evidence="2">
    <location>
        <begin position="89"/>
        <end position="112"/>
    </location>
</feature>
<feature type="transmembrane region" description="Helical" evidence="2">
    <location>
        <begin position="57"/>
        <end position="83"/>
    </location>
</feature>
<sequence length="150" mass="16062">MDKEKRTTRISTSEDVAALELDLRSFKRRRVGRLQLDIPGMDDSTQNRLSLALNRNYAVCGCGEATALGLVGLVVGAGYAWAAGLIPDAWLAALGYTLGGFTLGVATGKLIGKSIARARLSRAVEELRQHFGPEELPPEKPTARCAVHGT</sequence>
<feature type="region of interest" description="Disordered" evidence="1">
    <location>
        <begin position="131"/>
        <end position="150"/>
    </location>
</feature>
<keyword evidence="2" id="KW-0472">Membrane</keyword>
<evidence type="ECO:0000256" key="1">
    <source>
        <dbReference type="SAM" id="MobiDB-lite"/>
    </source>
</evidence>